<keyword evidence="2" id="KW-1185">Reference proteome</keyword>
<proteinExistence type="predicted"/>
<name>A0ABQ5HEN5_9ASTR</name>
<reference evidence="1" key="1">
    <citation type="journal article" date="2022" name="Int. J. Mol. Sci.">
        <title>Draft Genome of Tanacetum Coccineum: Genomic Comparison of Closely Related Tanacetum-Family Plants.</title>
        <authorList>
            <person name="Yamashiro T."/>
            <person name="Shiraishi A."/>
            <person name="Nakayama K."/>
            <person name="Satake H."/>
        </authorList>
    </citation>
    <scope>NUCLEOTIDE SEQUENCE</scope>
</reference>
<comment type="caution">
    <text evidence="1">The sequence shown here is derived from an EMBL/GenBank/DDBJ whole genome shotgun (WGS) entry which is preliminary data.</text>
</comment>
<evidence type="ECO:0008006" key="3">
    <source>
        <dbReference type="Google" id="ProtNLM"/>
    </source>
</evidence>
<protein>
    <recommendedName>
        <fullName evidence="3">Reverse transcriptase Ty1/copia-type domain-containing protein</fullName>
    </recommendedName>
</protein>
<dbReference type="Proteomes" id="UP001151760">
    <property type="component" value="Unassembled WGS sequence"/>
</dbReference>
<evidence type="ECO:0000313" key="1">
    <source>
        <dbReference type="EMBL" id="GJT86311.1"/>
    </source>
</evidence>
<sequence length="286" mass="32606">MNGTVKVNGSAVVQNLKKQDNSDYVCINRDDCMSSDNLCVSNSMNDVKFCAKPKKNKSKKDIWKPTGKVFTQIGYIWRPTGSSNSSLVFGFRLLEQPWTKDRSQSPISSEIIGRTQTNNETTIHVDFVEIDREGLLNHRVVFWINKARWSARGYLKKRGIDLTESFFVELQDRKRIRIFPSLFAHMRFMEYTMDVKTAFLNAVGNDLQFAICMYARYQARSYRKAPNAIKKDLSVSKRTVPSGSLVSEGFLPSALTAFADADLVVVKDYTTYSTSGQHTNFWVIDL</sequence>
<gene>
    <name evidence="1" type="ORF">Tco_1068028</name>
</gene>
<accession>A0ABQ5HEN5</accession>
<organism evidence="1 2">
    <name type="scientific">Tanacetum coccineum</name>
    <dbReference type="NCBI Taxonomy" id="301880"/>
    <lineage>
        <taxon>Eukaryota</taxon>
        <taxon>Viridiplantae</taxon>
        <taxon>Streptophyta</taxon>
        <taxon>Embryophyta</taxon>
        <taxon>Tracheophyta</taxon>
        <taxon>Spermatophyta</taxon>
        <taxon>Magnoliopsida</taxon>
        <taxon>eudicotyledons</taxon>
        <taxon>Gunneridae</taxon>
        <taxon>Pentapetalae</taxon>
        <taxon>asterids</taxon>
        <taxon>campanulids</taxon>
        <taxon>Asterales</taxon>
        <taxon>Asteraceae</taxon>
        <taxon>Asteroideae</taxon>
        <taxon>Anthemideae</taxon>
        <taxon>Anthemidinae</taxon>
        <taxon>Tanacetum</taxon>
    </lineage>
</organism>
<reference evidence="1" key="2">
    <citation type="submission" date="2022-01" db="EMBL/GenBank/DDBJ databases">
        <authorList>
            <person name="Yamashiro T."/>
            <person name="Shiraishi A."/>
            <person name="Satake H."/>
            <person name="Nakayama K."/>
        </authorList>
    </citation>
    <scope>NUCLEOTIDE SEQUENCE</scope>
</reference>
<evidence type="ECO:0000313" key="2">
    <source>
        <dbReference type="Proteomes" id="UP001151760"/>
    </source>
</evidence>
<dbReference type="EMBL" id="BQNB010019536">
    <property type="protein sequence ID" value="GJT86311.1"/>
    <property type="molecule type" value="Genomic_DNA"/>
</dbReference>